<feature type="non-terminal residue" evidence="2">
    <location>
        <position position="115"/>
    </location>
</feature>
<evidence type="ECO:0000313" key="1">
    <source>
        <dbReference type="Proteomes" id="UP000694861"/>
    </source>
</evidence>
<dbReference type="Proteomes" id="UP000694861">
    <property type="component" value="Unplaced"/>
</dbReference>
<evidence type="ECO:0000313" key="2">
    <source>
        <dbReference type="RefSeq" id="XP_008245925.1"/>
    </source>
</evidence>
<protein>
    <submittedName>
        <fullName evidence="2">Uncharacterized protein LOC103344076</fullName>
    </submittedName>
</protein>
<reference evidence="1" key="1">
    <citation type="journal article" date="2012" name="Nat. Commun.">
        <title>The genome of Prunus mume.</title>
        <authorList>
            <person name="Zhang Q."/>
            <person name="Chen W."/>
            <person name="Sun L."/>
            <person name="Zhao F."/>
            <person name="Huang B."/>
            <person name="Yang W."/>
            <person name="Tao Y."/>
            <person name="Wang J."/>
            <person name="Yuan Z."/>
            <person name="Fan G."/>
            <person name="Xing Z."/>
            <person name="Han C."/>
            <person name="Pan H."/>
            <person name="Zhong X."/>
            <person name="Shi W."/>
            <person name="Liang X."/>
            <person name="Du D."/>
            <person name="Sun F."/>
            <person name="Xu Z."/>
            <person name="Hao R."/>
            <person name="Lv T."/>
            <person name="Lv Y."/>
            <person name="Zheng Z."/>
            <person name="Sun M."/>
            <person name="Luo L."/>
            <person name="Cai M."/>
            <person name="Gao Y."/>
            <person name="Wang J."/>
            <person name="Yin Y."/>
            <person name="Xu X."/>
            <person name="Cheng T."/>
            <person name="Wang J."/>
        </authorList>
    </citation>
    <scope>NUCLEOTIDE SEQUENCE [LARGE SCALE GENOMIC DNA]</scope>
</reference>
<proteinExistence type="predicted"/>
<name>A0ABM0PX33_PRUMU</name>
<dbReference type="RefSeq" id="XP_008245925.1">
    <property type="nucleotide sequence ID" value="XM_008247703.1"/>
</dbReference>
<organism evidence="1 2">
    <name type="scientific">Prunus mume</name>
    <name type="common">Japanese apricot</name>
    <name type="synonym">Armeniaca mume</name>
    <dbReference type="NCBI Taxonomy" id="102107"/>
    <lineage>
        <taxon>Eukaryota</taxon>
        <taxon>Viridiplantae</taxon>
        <taxon>Streptophyta</taxon>
        <taxon>Embryophyta</taxon>
        <taxon>Tracheophyta</taxon>
        <taxon>Spermatophyta</taxon>
        <taxon>Magnoliopsida</taxon>
        <taxon>eudicotyledons</taxon>
        <taxon>Gunneridae</taxon>
        <taxon>Pentapetalae</taxon>
        <taxon>rosids</taxon>
        <taxon>fabids</taxon>
        <taxon>Rosales</taxon>
        <taxon>Rosaceae</taxon>
        <taxon>Amygdaloideae</taxon>
        <taxon>Amygdaleae</taxon>
        <taxon>Prunus</taxon>
    </lineage>
</organism>
<reference evidence="2" key="2">
    <citation type="submission" date="2025-08" db="UniProtKB">
        <authorList>
            <consortium name="RefSeq"/>
        </authorList>
    </citation>
    <scope>IDENTIFICATION</scope>
</reference>
<keyword evidence="1" id="KW-1185">Reference proteome</keyword>
<accession>A0ABM0PX33</accession>
<sequence>MARNSGTLIRQLFGNWRKPCAGLLHHRRKLLPSSIQTLTLTSIPSTTRSLPPPCKLPLSSPNLHFKERSDKGLVFSRPANMVTISNKDDYDRAIKQVKDGLWPAVFYWVSCDRTP</sequence>
<gene>
    <name evidence="2" type="primary">LOC103344076</name>
</gene>
<dbReference type="GeneID" id="103344076"/>